<keyword evidence="3" id="KW-0732">Signal</keyword>
<dbReference type="InterPro" id="IPR050468">
    <property type="entry name" value="Cuticle_Struct_Prot"/>
</dbReference>
<sequence>MFQVLVLAGCIAFAAAAPNTGFGFAQVAPAHESTSSGEPIGRNPIIPIESMTSNSDHKGVYNFRYKSGDGSQVQVSGDLKNMGGPEGPVNVKRGSYSFNGTDNKIYTVNWVADENGFRATGDHLPTPPPMPEAISRSIDLATLPAGHHLQLASARSGYQFQNNFPQFGFASQG</sequence>
<dbReference type="GO" id="GO:0062129">
    <property type="term" value="C:chitin-based extracellular matrix"/>
    <property type="evidence" value="ECO:0007669"/>
    <property type="project" value="TreeGrafter"/>
</dbReference>
<evidence type="ECO:0000256" key="2">
    <source>
        <dbReference type="PROSITE-ProRule" id="PRU00497"/>
    </source>
</evidence>
<dbReference type="GO" id="GO:0008010">
    <property type="term" value="F:structural constituent of chitin-based larval cuticle"/>
    <property type="evidence" value="ECO:0007669"/>
    <property type="project" value="TreeGrafter"/>
</dbReference>
<dbReference type="Proteomes" id="UP000708208">
    <property type="component" value="Unassembled WGS sequence"/>
</dbReference>
<organism evidence="4 5">
    <name type="scientific">Allacma fusca</name>
    <dbReference type="NCBI Taxonomy" id="39272"/>
    <lineage>
        <taxon>Eukaryota</taxon>
        <taxon>Metazoa</taxon>
        <taxon>Ecdysozoa</taxon>
        <taxon>Arthropoda</taxon>
        <taxon>Hexapoda</taxon>
        <taxon>Collembola</taxon>
        <taxon>Symphypleona</taxon>
        <taxon>Sminthuridae</taxon>
        <taxon>Allacma</taxon>
    </lineage>
</organism>
<evidence type="ECO:0000256" key="1">
    <source>
        <dbReference type="ARBA" id="ARBA00022460"/>
    </source>
</evidence>
<evidence type="ECO:0000256" key="3">
    <source>
        <dbReference type="SAM" id="SignalP"/>
    </source>
</evidence>
<feature type="signal peptide" evidence="3">
    <location>
        <begin position="1"/>
        <end position="16"/>
    </location>
</feature>
<dbReference type="PANTHER" id="PTHR10380">
    <property type="entry name" value="CUTICLE PROTEIN"/>
    <property type="match status" value="1"/>
</dbReference>
<dbReference type="Pfam" id="PF00379">
    <property type="entry name" value="Chitin_bind_4"/>
    <property type="match status" value="1"/>
</dbReference>
<keyword evidence="1 2" id="KW-0193">Cuticle</keyword>
<proteinExistence type="predicted"/>
<dbReference type="AlphaFoldDB" id="A0A8J2K1W5"/>
<comment type="caution">
    <text evidence="4">The sequence shown here is derived from an EMBL/GenBank/DDBJ whole genome shotgun (WGS) entry which is preliminary data.</text>
</comment>
<gene>
    <name evidence="4" type="ORF">AFUS01_LOCUS15078</name>
</gene>
<dbReference type="PROSITE" id="PS51155">
    <property type="entry name" value="CHIT_BIND_RR_2"/>
    <property type="match status" value="1"/>
</dbReference>
<name>A0A8J2K1W5_9HEXA</name>
<accession>A0A8J2K1W5</accession>
<dbReference type="EMBL" id="CAJVCH010131454">
    <property type="protein sequence ID" value="CAG7726151.1"/>
    <property type="molecule type" value="Genomic_DNA"/>
</dbReference>
<evidence type="ECO:0008006" key="6">
    <source>
        <dbReference type="Google" id="ProtNLM"/>
    </source>
</evidence>
<reference evidence="4" key="1">
    <citation type="submission" date="2021-06" db="EMBL/GenBank/DDBJ databases">
        <authorList>
            <person name="Hodson N. C."/>
            <person name="Mongue J. A."/>
            <person name="Jaron S. K."/>
        </authorList>
    </citation>
    <scope>NUCLEOTIDE SEQUENCE</scope>
</reference>
<dbReference type="PANTHER" id="PTHR10380:SF173">
    <property type="entry name" value="CUTICULAR PROTEIN 47EF, ISOFORM C-RELATED"/>
    <property type="match status" value="1"/>
</dbReference>
<evidence type="ECO:0000313" key="5">
    <source>
        <dbReference type="Proteomes" id="UP000708208"/>
    </source>
</evidence>
<dbReference type="InterPro" id="IPR000618">
    <property type="entry name" value="Insect_cuticle"/>
</dbReference>
<protein>
    <recommendedName>
        <fullName evidence="6">Endocuticle structural glycoprotein SgAbd-2</fullName>
    </recommendedName>
</protein>
<evidence type="ECO:0000313" key="4">
    <source>
        <dbReference type="EMBL" id="CAG7726151.1"/>
    </source>
</evidence>
<keyword evidence="5" id="KW-1185">Reference proteome</keyword>
<feature type="chain" id="PRO_5035318679" description="Endocuticle structural glycoprotein SgAbd-2" evidence="3">
    <location>
        <begin position="17"/>
        <end position="173"/>
    </location>
</feature>
<dbReference type="OrthoDB" id="6620560at2759"/>